<feature type="compositionally biased region" description="Low complexity" evidence="4">
    <location>
        <begin position="219"/>
        <end position="231"/>
    </location>
</feature>
<feature type="compositionally biased region" description="Basic residues" evidence="4">
    <location>
        <begin position="361"/>
        <end position="371"/>
    </location>
</feature>
<comment type="catalytic activity">
    <reaction evidence="3">
        <text>2'-phospho-[ligated tRNA] + NAD(+) = mature tRNA + ADP-alpha-D-ribose 1'',2''-cyclic phosphate + nicotinamide</text>
        <dbReference type="Rhea" id="RHEA:23324"/>
        <dbReference type="Rhea" id="RHEA-COMP:11106"/>
        <dbReference type="Rhea" id="RHEA-COMP:11107"/>
        <dbReference type="ChEBI" id="CHEBI:17154"/>
        <dbReference type="ChEBI" id="CHEBI:57540"/>
        <dbReference type="ChEBI" id="CHEBI:76596"/>
        <dbReference type="ChEBI" id="CHEBI:82883"/>
        <dbReference type="ChEBI" id="CHEBI:85027"/>
        <dbReference type="EC" id="2.7.1.160"/>
    </reaction>
</comment>
<dbReference type="Pfam" id="PF18360">
    <property type="entry name" value="hnRNP_Q_AcD"/>
    <property type="match status" value="1"/>
</dbReference>
<dbReference type="InterPro" id="IPR041337">
    <property type="entry name" value="hnRNP_Q_AcD"/>
</dbReference>
<dbReference type="PANTHER" id="PTHR12684">
    <property type="entry name" value="PUTATIVE PHOSPHOTRANSFERASE"/>
    <property type="match status" value="1"/>
</dbReference>
<evidence type="ECO:0000256" key="3">
    <source>
        <dbReference type="ARBA" id="ARBA00047949"/>
    </source>
</evidence>
<dbReference type="Proteomes" id="UP000683360">
    <property type="component" value="Unassembled WGS sequence"/>
</dbReference>
<dbReference type="PANTHER" id="PTHR12684:SF2">
    <property type="entry name" value="TRNA 2'-PHOSPHOTRANSFERASE 1"/>
    <property type="match status" value="1"/>
</dbReference>
<proteinExistence type="predicted"/>
<feature type="compositionally biased region" description="Polar residues" evidence="4">
    <location>
        <begin position="479"/>
        <end position="488"/>
    </location>
</feature>
<feature type="compositionally biased region" description="Basic and acidic residues" evidence="4">
    <location>
        <begin position="565"/>
        <end position="574"/>
    </location>
</feature>
<dbReference type="Pfam" id="PF01885">
    <property type="entry name" value="PTS_2-RNA"/>
    <property type="match status" value="1"/>
</dbReference>
<dbReference type="InterPro" id="IPR002745">
    <property type="entry name" value="Ptrans_KptA/Tpt1"/>
</dbReference>
<evidence type="ECO:0000313" key="7">
    <source>
        <dbReference type="Proteomes" id="UP000683360"/>
    </source>
</evidence>
<protein>
    <recommendedName>
        <fullName evidence="2">2'-phosphotransferase</fullName>
        <ecNumber evidence="2">2.7.1.160</ecNumber>
    </recommendedName>
</protein>
<feature type="compositionally biased region" description="Polar residues" evidence="4">
    <location>
        <begin position="292"/>
        <end position="301"/>
    </location>
</feature>
<evidence type="ECO:0000259" key="5">
    <source>
        <dbReference type="Pfam" id="PF18360"/>
    </source>
</evidence>
<feature type="region of interest" description="Disordered" evidence="4">
    <location>
        <begin position="349"/>
        <end position="613"/>
    </location>
</feature>
<feature type="domain" description="Heterogeneous nuclear ribonucleoprotein Q acidic" evidence="5">
    <location>
        <begin position="10"/>
        <end position="80"/>
    </location>
</feature>
<dbReference type="AlphaFoldDB" id="A0A8S3UQ85"/>
<feature type="compositionally biased region" description="Polar residues" evidence="4">
    <location>
        <begin position="522"/>
        <end position="539"/>
    </location>
</feature>
<accession>A0A8S3UQ85</accession>
<dbReference type="EC" id="2.7.1.160" evidence="2"/>
<dbReference type="InterPro" id="IPR042080">
    <property type="entry name" value="RNA_2'-PTrans_N"/>
</dbReference>
<evidence type="ECO:0000256" key="4">
    <source>
        <dbReference type="SAM" id="MobiDB-lite"/>
    </source>
</evidence>
<organism evidence="6 7">
    <name type="scientific">Mytilus edulis</name>
    <name type="common">Blue mussel</name>
    <dbReference type="NCBI Taxonomy" id="6550"/>
    <lineage>
        <taxon>Eukaryota</taxon>
        <taxon>Metazoa</taxon>
        <taxon>Spiralia</taxon>
        <taxon>Lophotrochozoa</taxon>
        <taxon>Mollusca</taxon>
        <taxon>Bivalvia</taxon>
        <taxon>Autobranchia</taxon>
        <taxon>Pteriomorphia</taxon>
        <taxon>Mytilida</taxon>
        <taxon>Mytiloidea</taxon>
        <taxon>Mytilidae</taxon>
        <taxon>Mytilinae</taxon>
        <taxon>Mytilus</taxon>
    </lineage>
</organism>
<evidence type="ECO:0000256" key="1">
    <source>
        <dbReference type="ARBA" id="ARBA00003343"/>
    </source>
</evidence>
<gene>
    <name evidence="6" type="ORF">MEDL_56550</name>
</gene>
<keyword evidence="7" id="KW-1185">Reference proteome</keyword>
<feature type="region of interest" description="Disordered" evidence="4">
    <location>
        <begin position="219"/>
        <end position="337"/>
    </location>
</feature>
<feature type="compositionally biased region" description="Polar residues" evidence="4">
    <location>
        <begin position="251"/>
        <end position="278"/>
    </location>
</feature>
<name>A0A8S3UQ85_MYTED</name>
<feature type="compositionally biased region" description="Basic and acidic residues" evidence="4">
    <location>
        <begin position="400"/>
        <end position="420"/>
    </location>
</feature>
<dbReference type="EMBL" id="CAJPWZ010002738">
    <property type="protein sequence ID" value="CAG2244515.1"/>
    <property type="molecule type" value="Genomic_DNA"/>
</dbReference>
<dbReference type="SUPFAM" id="SSF56399">
    <property type="entry name" value="ADP-ribosylation"/>
    <property type="match status" value="1"/>
</dbReference>
<dbReference type="OrthoDB" id="3800936at2759"/>
<dbReference type="GO" id="GO:0000215">
    <property type="term" value="F:tRNA 2'-phosphotransferase activity"/>
    <property type="evidence" value="ECO:0007669"/>
    <property type="project" value="UniProtKB-EC"/>
</dbReference>
<feature type="compositionally biased region" description="Basic residues" evidence="4">
    <location>
        <begin position="424"/>
        <end position="442"/>
    </location>
</feature>
<keyword evidence="6" id="KW-0808">Transferase</keyword>
<feature type="compositionally biased region" description="Pro residues" evidence="4">
    <location>
        <begin position="313"/>
        <end position="326"/>
    </location>
</feature>
<dbReference type="GO" id="GO:0006388">
    <property type="term" value="P:tRNA splicing, via endonucleolytic cleavage and ligation"/>
    <property type="evidence" value="ECO:0007669"/>
    <property type="project" value="TreeGrafter"/>
</dbReference>
<feature type="compositionally biased region" description="Gly residues" evidence="4">
    <location>
        <begin position="545"/>
        <end position="563"/>
    </location>
</feature>
<feature type="compositionally biased region" description="Basic and acidic residues" evidence="4">
    <location>
        <begin position="467"/>
        <end position="477"/>
    </location>
</feature>
<dbReference type="Gene3D" id="1.10.10.970">
    <property type="entry name" value="RNA 2'-phosphotransferase, Tpt1/KptA family, N-terminal domain"/>
    <property type="match status" value="1"/>
</dbReference>
<reference evidence="6" key="1">
    <citation type="submission" date="2021-03" db="EMBL/GenBank/DDBJ databases">
        <authorList>
            <person name="Bekaert M."/>
        </authorList>
    </citation>
    <scope>NUCLEOTIDE SEQUENCE</scope>
</reference>
<feature type="compositionally biased region" description="Acidic residues" evidence="4">
    <location>
        <begin position="449"/>
        <end position="466"/>
    </location>
</feature>
<evidence type="ECO:0000313" key="6">
    <source>
        <dbReference type="EMBL" id="CAG2244515.1"/>
    </source>
</evidence>
<comment type="function">
    <text evidence="1">Catalyzes the last step of tRNA splicing, the transfer of the splice junction 2'-phosphate from ligated tRNA to NAD to produce ADP-ribose 1''-2'' cyclic phosphate.</text>
</comment>
<feature type="compositionally biased region" description="Basic and acidic residues" evidence="4">
    <location>
        <begin position="372"/>
        <end position="390"/>
    </location>
</feature>
<sequence>MEYRKLVDYGLNSKVAIELCVLFESGKVSPQELDNRALDALKECNVNEAVTLIKKFSEALERNEVKNKIGYLCGMIKKKRQKQGSQGPAMPKNQGEKSDLQLSKALAFVLRHGAEKLGYIMMPGGFLYVEDILQKQHNLSNYGPEDVKRIVETSDKQRFHIEWERETGKMKIRANQGHSIEPNTMNPSQFQGGPQGMYANQGYNQQLNQFQGYNQQQNQFQGYNQPPNQFQGYNRPPNQYQGRPQGMYDNQGYNQQPNQHQRYNQPRNQFPGNNQPRHPQNYGPGMMPTPFSPAQNMNPPQQYFMGAGGAPPGGAPPGQGPGPYAPPSMGQYNPNLLQGNLNIIDQGSQHMNQQTPDREKQPKKKKAKKNKQRTEENETQDPTKSEDGFLKLKSLLSEEPGDHYRVETGDKGEGMDDDSNRGGGRGRRRRGGRNRRGRGGKNNHKDDKQDSEDSESSESSESEDEMDKYLGSRDDLLGQRSNRGSRGNLNKVFGSVDSISSQGSRQNRRGRGGYNRGRGGQTSHMNEGESNPNEEIGQSNRGHQGVRGRGQGRGQPRGRGGRGQNENRNDRRENDGEDANGNQRGRGKGRDRGRGRGGRQQNERTNELEDGEIPDVDDNDVFKFLIKIFGGGCTFEDFLRRCDLFPMHSNIPLWFKKHSRRFHVFWEGKDIIYVQPFFSRC</sequence>
<comment type="caution">
    <text evidence="6">The sequence shown here is derived from an EMBL/GenBank/DDBJ whole genome shotgun (WGS) entry which is preliminary data.</text>
</comment>
<evidence type="ECO:0000256" key="2">
    <source>
        <dbReference type="ARBA" id="ARBA00012007"/>
    </source>
</evidence>